<proteinExistence type="predicted"/>
<organism evidence="1 2">
    <name type="scientific">Parascaris univalens</name>
    <name type="common">Nematode worm</name>
    <dbReference type="NCBI Taxonomy" id="6257"/>
    <lineage>
        <taxon>Eukaryota</taxon>
        <taxon>Metazoa</taxon>
        <taxon>Ecdysozoa</taxon>
        <taxon>Nematoda</taxon>
        <taxon>Chromadorea</taxon>
        <taxon>Rhabditida</taxon>
        <taxon>Spirurina</taxon>
        <taxon>Ascaridomorpha</taxon>
        <taxon>Ascaridoidea</taxon>
        <taxon>Ascarididae</taxon>
        <taxon>Parascaris</taxon>
    </lineage>
</organism>
<name>A0A915C0Z3_PARUN</name>
<accession>A0A915C0Z3</accession>
<keyword evidence="1" id="KW-1185">Reference proteome</keyword>
<sequence length="82" mass="9503">MATMRHPSWPRSRERSPNLRITTLSYSTSKNSGMSCSMKSNAMSRKPQGIMAQRNYHHIDLRGYEEATWEIWVLCTLLKAQS</sequence>
<dbReference type="AlphaFoldDB" id="A0A915C0Z3"/>
<reference evidence="2" key="1">
    <citation type="submission" date="2022-11" db="UniProtKB">
        <authorList>
            <consortium name="WormBaseParasite"/>
        </authorList>
    </citation>
    <scope>IDENTIFICATION</scope>
</reference>
<dbReference type="Proteomes" id="UP000887569">
    <property type="component" value="Unplaced"/>
</dbReference>
<evidence type="ECO:0000313" key="1">
    <source>
        <dbReference type="Proteomes" id="UP000887569"/>
    </source>
</evidence>
<evidence type="ECO:0000313" key="2">
    <source>
        <dbReference type="WBParaSite" id="PgR075_g051_t02"/>
    </source>
</evidence>
<protein>
    <submittedName>
        <fullName evidence="2">Uncharacterized protein</fullName>
    </submittedName>
</protein>
<dbReference type="WBParaSite" id="PgR075_g051_t02">
    <property type="protein sequence ID" value="PgR075_g051_t02"/>
    <property type="gene ID" value="PgR075_g051"/>
</dbReference>